<name>A0A0L0W5K0_9BASI</name>
<protein>
    <recommendedName>
        <fullName evidence="3">Zn(2)-C6 fungal-type domain-containing protein</fullName>
    </recommendedName>
</protein>
<dbReference type="Proteomes" id="UP000054564">
    <property type="component" value="Unassembled WGS sequence"/>
</dbReference>
<gene>
    <name evidence="1" type="ORF">PSTG_00114</name>
</gene>
<evidence type="ECO:0000313" key="2">
    <source>
        <dbReference type="Proteomes" id="UP000054564"/>
    </source>
</evidence>
<evidence type="ECO:0008006" key="3">
    <source>
        <dbReference type="Google" id="ProtNLM"/>
    </source>
</evidence>
<dbReference type="OrthoDB" id="2495782at2759"/>
<proteinExistence type="predicted"/>
<keyword evidence="2" id="KW-1185">Reference proteome</keyword>
<dbReference type="EMBL" id="AJIL01000002">
    <property type="protein sequence ID" value="KNF06798.1"/>
    <property type="molecule type" value="Genomic_DNA"/>
</dbReference>
<evidence type="ECO:0000313" key="1">
    <source>
        <dbReference type="EMBL" id="KNF06798.1"/>
    </source>
</evidence>
<organism evidence="1 2">
    <name type="scientific">Puccinia striiformis f. sp. tritici PST-78</name>
    <dbReference type="NCBI Taxonomy" id="1165861"/>
    <lineage>
        <taxon>Eukaryota</taxon>
        <taxon>Fungi</taxon>
        <taxon>Dikarya</taxon>
        <taxon>Basidiomycota</taxon>
        <taxon>Pucciniomycotina</taxon>
        <taxon>Pucciniomycetes</taxon>
        <taxon>Pucciniales</taxon>
        <taxon>Pucciniaceae</taxon>
        <taxon>Puccinia</taxon>
    </lineage>
</organism>
<accession>A0A0L0W5K0</accession>
<comment type="caution">
    <text evidence="1">The sequence shown here is derived from an EMBL/GenBank/DDBJ whole genome shotgun (WGS) entry which is preliminary data.</text>
</comment>
<dbReference type="AlphaFoldDB" id="A0A0L0W5K0"/>
<reference evidence="2" key="1">
    <citation type="submission" date="2014-03" db="EMBL/GenBank/DDBJ databases">
        <title>The Genome Sequence of Puccinia striiformis f. sp. tritici PST-78.</title>
        <authorList>
            <consortium name="The Broad Institute Genome Sequencing Platform"/>
            <person name="Cuomo C."/>
            <person name="Hulbert S."/>
            <person name="Chen X."/>
            <person name="Walker B."/>
            <person name="Young S.K."/>
            <person name="Zeng Q."/>
            <person name="Gargeya S."/>
            <person name="Fitzgerald M."/>
            <person name="Haas B."/>
            <person name="Abouelleil A."/>
            <person name="Alvarado L."/>
            <person name="Arachchi H.M."/>
            <person name="Berlin A.M."/>
            <person name="Chapman S.B."/>
            <person name="Goldberg J."/>
            <person name="Griggs A."/>
            <person name="Gujja S."/>
            <person name="Hansen M."/>
            <person name="Howarth C."/>
            <person name="Imamovic A."/>
            <person name="Larimer J."/>
            <person name="McCowan C."/>
            <person name="Montmayeur A."/>
            <person name="Murphy C."/>
            <person name="Neiman D."/>
            <person name="Pearson M."/>
            <person name="Priest M."/>
            <person name="Roberts A."/>
            <person name="Saif S."/>
            <person name="Shea T."/>
            <person name="Sisk P."/>
            <person name="Sykes S."/>
            <person name="Wortman J."/>
            <person name="Nusbaum C."/>
            <person name="Birren B."/>
        </authorList>
    </citation>
    <scope>NUCLEOTIDE SEQUENCE [LARGE SCALE GENOMIC DNA]</scope>
    <source>
        <strain evidence="2">race PST-78</strain>
    </source>
</reference>
<sequence length="124" mass="13981">MVYPRIACAACTSAGLNHSCTLDMDLRACTRCVQTQDHCSFLRNPDSLTRAAVQWFSEKHTSLRHDIDLLAAQSADMNLETDRLEWYTRFLAAQLAQGNGYSLTPLITTNGRPGRRNKFVVYIL</sequence>